<evidence type="ECO:0000256" key="3">
    <source>
        <dbReference type="ARBA" id="ARBA00022970"/>
    </source>
</evidence>
<keyword evidence="3" id="KW-0813">Transport</keyword>
<accession>A0A285RXD9</accession>
<comment type="similarity">
    <text evidence="1">Belongs to the leucine-binding protein family.</text>
</comment>
<protein>
    <submittedName>
        <fullName evidence="6">Amino acid/amide ABC transporter substrate-binding protein, HAAT family</fullName>
    </submittedName>
</protein>
<dbReference type="AlphaFoldDB" id="A0A285RXD9"/>
<dbReference type="EMBL" id="OBML01000003">
    <property type="protein sequence ID" value="SOB99196.1"/>
    <property type="molecule type" value="Genomic_DNA"/>
</dbReference>
<feature type="chain" id="PRO_5012018394" evidence="4">
    <location>
        <begin position="29"/>
        <end position="393"/>
    </location>
</feature>
<reference evidence="6 7" key="1">
    <citation type="submission" date="2017-08" db="EMBL/GenBank/DDBJ databases">
        <authorList>
            <person name="de Groot N.N."/>
        </authorList>
    </citation>
    <scope>NUCLEOTIDE SEQUENCE [LARGE SCALE GENOMIC DNA]</scope>
    <source>
        <strain evidence="6 7">USBA 352</strain>
    </source>
</reference>
<keyword evidence="3" id="KW-0029">Amino-acid transport</keyword>
<dbReference type="PANTHER" id="PTHR30483">
    <property type="entry name" value="LEUCINE-SPECIFIC-BINDING PROTEIN"/>
    <property type="match status" value="1"/>
</dbReference>
<dbReference type="InterPro" id="IPR028081">
    <property type="entry name" value="Leu-bd"/>
</dbReference>
<sequence length="393" mass="42084">MTCTWTHKLTGLAAGVALGALMSSAALAEDIKIGMVVTLSGPPAALGQQIVDGFQLALEQNGGQLGGQSISLIVEDDELKPDVALLKARSLIEREQVDFVVGTVFSNMLQAIFKPVVEAETFLISPNAGPSTFAGRNCNPYFFVTSYQNNQPAEVSGMIATEEGFKNVFAMVPNYQAGKDNIAGFKQGFDGTLADEVYTPLGHQDFSAEIARISTSGADALFTFMPGGMGVRLVKQFDAAGLSGKMKFLSVFTTDESTLPGQQDAAVGFLSAGSWAPDLDNETNKAFVAAFEEKYGYVPGSYAAQSYDAALLIASALEKTGGNTDDKEAMRKALEAAEFASVRGKFSFNTNHYPIQDFHMLTVVKRDDGKYATSFVRKVVSDYKDSLAQDCKM</sequence>
<dbReference type="Proteomes" id="UP000219331">
    <property type="component" value="Unassembled WGS sequence"/>
</dbReference>
<evidence type="ECO:0000259" key="5">
    <source>
        <dbReference type="Pfam" id="PF13458"/>
    </source>
</evidence>
<proteinExistence type="inferred from homology"/>
<dbReference type="PANTHER" id="PTHR30483:SF6">
    <property type="entry name" value="PERIPLASMIC BINDING PROTEIN OF ABC TRANSPORTER FOR NATURAL AMINO ACIDS"/>
    <property type="match status" value="1"/>
</dbReference>
<dbReference type="SUPFAM" id="SSF53822">
    <property type="entry name" value="Periplasmic binding protein-like I"/>
    <property type="match status" value="1"/>
</dbReference>
<gene>
    <name evidence="6" type="ORF">SAMN05421512_10362</name>
</gene>
<keyword evidence="2 4" id="KW-0732">Signal</keyword>
<dbReference type="InterPro" id="IPR051010">
    <property type="entry name" value="BCAA_transport"/>
</dbReference>
<organism evidence="6 7">
    <name type="scientific">Stappia indica</name>
    <dbReference type="NCBI Taxonomy" id="538381"/>
    <lineage>
        <taxon>Bacteria</taxon>
        <taxon>Pseudomonadati</taxon>
        <taxon>Pseudomonadota</taxon>
        <taxon>Alphaproteobacteria</taxon>
        <taxon>Hyphomicrobiales</taxon>
        <taxon>Stappiaceae</taxon>
        <taxon>Stappia</taxon>
    </lineage>
</organism>
<dbReference type="Pfam" id="PF13458">
    <property type="entry name" value="Peripla_BP_6"/>
    <property type="match status" value="1"/>
</dbReference>
<dbReference type="InterPro" id="IPR028082">
    <property type="entry name" value="Peripla_BP_I"/>
</dbReference>
<feature type="domain" description="Leucine-binding protein" evidence="5">
    <location>
        <begin position="31"/>
        <end position="364"/>
    </location>
</feature>
<evidence type="ECO:0000256" key="2">
    <source>
        <dbReference type="ARBA" id="ARBA00022729"/>
    </source>
</evidence>
<evidence type="ECO:0000256" key="1">
    <source>
        <dbReference type="ARBA" id="ARBA00010062"/>
    </source>
</evidence>
<dbReference type="CDD" id="cd06359">
    <property type="entry name" value="PBP1_Nba-like"/>
    <property type="match status" value="1"/>
</dbReference>
<evidence type="ECO:0000256" key="4">
    <source>
        <dbReference type="SAM" id="SignalP"/>
    </source>
</evidence>
<dbReference type="OrthoDB" id="435355at2"/>
<evidence type="ECO:0000313" key="7">
    <source>
        <dbReference type="Proteomes" id="UP000219331"/>
    </source>
</evidence>
<dbReference type="Gene3D" id="3.40.50.2300">
    <property type="match status" value="2"/>
</dbReference>
<name>A0A285RXD9_9HYPH</name>
<keyword evidence="7" id="KW-1185">Reference proteome</keyword>
<feature type="signal peptide" evidence="4">
    <location>
        <begin position="1"/>
        <end position="28"/>
    </location>
</feature>
<evidence type="ECO:0000313" key="6">
    <source>
        <dbReference type="EMBL" id="SOB99196.1"/>
    </source>
</evidence>
<dbReference type="GO" id="GO:0006865">
    <property type="term" value="P:amino acid transport"/>
    <property type="evidence" value="ECO:0007669"/>
    <property type="project" value="UniProtKB-KW"/>
</dbReference>
<dbReference type="STRING" id="538381.GCA_001696535_04176"/>